<evidence type="ECO:0000313" key="3">
    <source>
        <dbReference type="EMBL" id="VGO17903.1"/>
    </source>
</evidence>
<evidence type="ECO:0000259" key="1">
    <source>
        <dbReference type="Pfam" id="PF01408"/>
    </source>
</evidence>
<feature type="domain" description="Gfo/Idh/MocA-like oxidoreductase N-terminal" evidence="1">
    <location>
        <begin position="6"/>
        <end position="134"/>
    </location>
</feature>
<evidence type="ECO:0000259" key="2">
    <source>
        <dbReference type="Pfam" id="PF22725"/>
    </source>
</evidence>
<feature type="domain" description="GFO/IDH/MocA-like oxidoreductase" evidence="2">
    <location>
        <begin position="146"/>
        <end position="277"/>
    </location>
</feature>
<dbReference type="Pfam" id="PF22725">
    <property type="entry name" value="GFO_IDH_MocA_C3"/>
    <property type="match status" value="1"/>
</dbReference>
<dbReference type="Gene3D" id="3.40.50.720">
    <property type="entry name" value="NAD(P)-binding Rossmann-like Domain"/>
    <property type="match status" value="1"/>
</dbReference>
<name>A0A6C2UDI2_PONDE</name>
<sequence>MDRKLRMGMVGGGPGAFIGDVHRKAARMDGQIEIVAGAFDIDPKKSKQMGKELAIDPKRVYGDVAAMIEGELALSEEERIDFVSVCTPNHTHFPIAKAFLEAGFNVMCEKPMTLSVDEAEQLKVVAQKSKKVFGLMHNYTAYPMVKLAKDMVKQGDIGKIRKVIVQYPQGWLARATEKEGSQQAAWRTDPKKSGIAGCMGDIGTHAANLAEYITGLAIKEIAADLTTFVKGRRLDDDGNCLLRLSKGAKGLLHASQVSIGQENNLAIWIHGEDGSLEWHQEHPNWLYVDKLGEPTQIWKRGNDYIGAKSEAAGRATRLPFGHPEAFLEAFANNYCNFADTIRAKAAKRKPTDLEKDFPGIKEGVLGMKFIEAVVASSNNNAAWTKL</sequence>
<dbReference type="Pfam" id="PF01408">
    <property type="entry name" value="GFO_IDH_MocA"/>
    <property type="match status" value="1"/>
</dbReference>
<dbReference type="EMBL" id="CAAHFG010000005">
    <property type="protein sequence ID" value="VGO17903.1"/>
    <property type="molecule type" value="Genomic_DNA"/>
</dbReference>
<dbReference type="RefSeq" id="WP_136083363.1">
    <property type="nucleotide sequence ID" value="NZ_CAAHFG010000005.1"/>
</dbReference>
<dbReference type="SUPFAM" id="SSF51735">
    <property type="entry name" value="NAD(P)-binding Rossmann-fold domains"/>
    <property type="match status" value="1"/>
</dbReference>
<dbReference type="Proteomes" id="UP000366872">
    <property type="component" value="Unassembled WGS sequence"/>
</dbReference>
<keyword evidence="4" id="KW-1185">Reference proteome</keyword>
<dbReference type="InterPro" id="IPR000683">
    <property type="entry name" value="Gfo/Idh/MocA-like_OxRdtase_N"/>
</dbReference>
<dbReference type="PANTHER" id="PTHR43708:SF3">
    <property type="entry name" value="OXIDOREDUCTASE"/>
    <property type="match status" value="1"/>
</dbReference>
<dbReference type="InterPro" id="IPR036291">
    <property type="entry name" value="NAD(P)-bd_dom_sf"/>
</dbReference>
<organism evidence="3 4">
    <name type="scientific">Pontiella desulfatans</name>
    <dbReference type="NCBI Taxonomy" id="2750659"/>
    <lineage>
        <taxon>Bacteria</taxon>
        <taxon>Pseudomonadati</taxon>
        <taxon>Kiritimatiellota</taxon>
        <taxon>Kiritimatiellia</taxon>
        <taxon>Kiritimatiellales</taxon>
        <taxon>Pontiellaceae</taxon>
        <taxon>Pontiella</taxon>
    </lineage>
</organism>
<evidence type="ECO:0000313" key="4">
    <source>
        <dbReference type="Proteomes" id="UP000366872"/>
    </source>
</evidence>
<protein>
    <submittedName>
        <fullName evidence="3">Glucose-6-phosphate 3-dehydrogenase</fullName>
    </submittedName>
</protein>
<reference evidence="3 4" key="1">
    <citation type="submission" date="2019-04" db="EMBL/GenBank/DDBJ databases">
        <authorList>
            <person name="Van Vliet M D."/>
        </authorList>
    </citation>
    <scope>NUCLEOTIDE SEQUENCE [LARGE SCALE GENOMIC DNA]</scope>
    <source>
        <strain evidence="3 4">F1</strain>
    </source>
</reference>
<dbReference type="InterPro" id="IPR051317">
    <property type="entry name" value="Gfo/Idh/MocA_oxidoreduct"/>
</dbReference>
<dbReference type="GO" id="GO:0000166">
    <property type="term" value="F:nucleotide binding"/>
    <property type="evidence" value="ECO:0007669"/>
    <property type="project" value="InterPro"/>
</dbReference>
<proteinExistence type="predicted"/>
<dbReference type="InterPro" id="IPR055170">
    <property type="entry name" value="GFO_IDH_MocA-like_dom"/>
</dbReference>
<dbReference type="AlphaFoldDB" id="A0A6C2UDI2"/>
<dbReference type="SUPFAM" id="SSF55347">
    <property type="entry name" value="Glyceraldehyde-3-phosphate dehydrogenase-like, C-terminal domain"/>
    <property type="match status" value="1"/>
</dbReference>
<dbReference type="Gene3D" id="3.30.360.10">
    <property type="entry name" value="Dihydrodipicolinate Reductase, domain 2"/>
    <property type="match status" value="1"/>
</dbReference>
<dbReference type="PANTHER" id="PTHR43708">
    <property type="entry name" value="CONSERVED EXPRESSED OXIDOREDUCTASE (EUROFUNG)"/>
    <property type="match status" value="1"/>
</dbReference>
<gene>
    <name evidence="3" type="primary">ntdC</name>
    <name evidence="3" type="ORF">PDESU_06505</name>
</gene>
<accession>A0A6C2UDI2</accession>